<name>A0AAV7AUW6_ENGPU</name>
<feature type="chain" id="PRO_5043709074" description="Secreted protein" evidence="1">
    <location>
        <begin position="24"/>
        <end position="85"/>
    </location>
</feature>
<proteinExistence type="predicted"/>
<evidence type="ECO:0008006" key="4">
    <source>
        <dbReference type="Google" id="ProtNLM"/>
    </source>
</evidence>
<evidence type="ECO:0000313" key="2">
    <source>
        <dbReference type="EMBL" id="KAG8563838.1"/>
    </source>
</evidence>
<feature type="signal peptide" evidence="1">
    <location>
        <begin position="1"/>
        <end position="23"/>
    </location>
</feature>
<reference evidence="2" key="1">
    <citation type="thesis" date="2020" institute="ProQuest LLC" country="789 East Eisenhower Parkway, Ann Arbor, MI, USA">
        <title>Comparative Genomics and Chromosome Evolution.</title>
        <authorList>
            <person name="Mudd A.B."/>
        </authorList>
    </citation>
    <scope>NUCLEOTIDE SEQUENCE</scope>
    <source>
        <strain evidence="2">237g6f4</strain>
        <tissue evidence="2">Blood</tissue>
    </source>
</reference>
<keyword evidence="3" id="KW-1185">Reference proteome</keyword>
<sequence>MKLRPHSHAAFFLLFVLKCNSNAACVCVSTEFNPNHLRCSDTLICSYGSGSLDIAKYCRLWLTQYWGTCAHSLKVQNLRKHPCHL</sequence>
<comment type="caution">
    <text evidence="2">The sequence shown here is derived from an EMBL/GenBank/DDBJ whole genome shotgun (WGS) entry which is preliminary data.</text>
</comment>
<accession>A0AAV7AUW6</accession>
<dbReference type="Proteomes" id="UP000824782">
    <property type="component" value="Unassembled WGS sequence"/>
</dbReference>
<gene>
    <name evidence="2" type="ORF">GDO81_016215</name>
</gene>
<dbReference type="AlphaFoldDB" id="A0AAV7AUW6"/>
<dbReference type="EMBL" id="WNYA01000007">
    <property type="protein sequence ID" value="KAG8563838.1"/>
    <property type="molecule type" value="Genomic_DNA"/>
</dbReference>
<organism evidence="2 3">
    <name type="scientific">Engystomops pustulosus</name>
    <name type="common">Tungara frog</name>
    <name type="synonym">Physalaemus pustulosus</name>
    <dbReference type="NCBI Taxonomy" id="76066"/>
    <lineage>
        <taxon>Eukaryota</taxon>
        <taxon>Metazoa</taxon>
        <taxon>Chordata</taxon>
        <taxon>Craniata</taxon>
        <taxon>Vertebrata</taxon>
        <taxon>Euteleostomi</taxon>
        <taxon>Amphibia</taxon>
        <taxon>Batrachia</taxon>
        <taxon>Anura</taxon>
        <taxon>Neobatrachia</taxon>
        <taxon>Hyloidea</taxon>
        <taxon>Leptodactylidae</taxon>
        <taxon>Leiuperinae</taxon>
        <taxon>Engystomops</taxon>
    </lineage>
</organism>
<evidence type="ECO:0000313" key="3">
    <source>
        <dbReference type="Proteomes" id="UP000824782"/>
    </source>
</evidence>
<protein>
    <recommendedName>
        <fullName evidence="4">Secreted protein</fullName>
    </recommendedName>
</protein>
<evidence type="ECO:0000256" key="1">
    <source>
        <dbReference type="SAM" id="SignalP"/>
    </source>
</evidence>
<keyword evidence="1" id="KW-0732">Signal</keyword>